<dbReference type="Pfam" id="PF13439">
    <property type="entry name" value="Glyco_transf_4"/>
    <property type="match status" value="1"/>
</dbReference>
<evidence type="ECO:0000313" key="4">
    <source>
        <dbReference type="Proteomes" id="UP000593765"/>
    </source>
</evidence>
<dbReference type="PANTHER" id="PTHR12526">
    <property type="entry name" value="GLYCOSYLTRANSFERASE"/>
    <property type="match status" value="1"/>
</dbReference>
<dbReference type="SUPFAM" id="SSF53756">
    <property type="entry name" value="UDP-Glycosyltransferase/glycogen phosphorylase"/>
    <property type="match status" value="1"/>
</dbReference>
<sequence>MTLRVLHLSAGNLYGGIERLLTTLALERACCEQMEPSFGLCFDGKVAAELRSEGVPVHLLGDVRFSRPWTMWRARRGLRNLLRRERYDVAICHACWPHALFGSVIRDVGVPLVFWAHDIPRMVHWSERKAAKVHPDLVLANSKYTAERLPTLFPAVKTEVCYAPVSLGSAHLSPTIREDVRRELETDSADVAIVMFARMEEWKGHDLLLAALRKLNDLPGWTCWIAGGAQRPSEHQYLDRLRNLASESPVSGRIRFLGQRSDIPRLLAAADIHCQPNMGPEPFGLAFIEALAAGLPLVTTEIGAAAEIVTPACGRLVPPADPSALARALRELVTGVKSDSQLSDACRNRAAELCAPASQILQLMRLFRGLAGSRATSGGQ</sequence>
<name>A0A7M2WYU5_9BACT</name>
<dbReference type="Pfam" id="PF00534">
    <property type="entry name" value="Glycos_transf_1"/>
    <property type="match status" value="1"/>
</dbReference>
<dbReference type="Proteomes" id="UP000593765">
    <property type="component" value="Chromosome"/>
</dbReference>
<evidence type="ECO:0000259" key="1">
    <source>
        <dbReference type="Pfam" id="PF00534"/>
    </source>
</evidence>
<dbReference type="PANTHER" id="PTHR12526:SF635">
    <property type="entry name" value="GLYCOSYL TRANSFERASE GROUP 1"/>
    <property type="match status" value="1"/>
</dbReference>
<keyword evidence="4" id="KW-1185">Reference proteome</keyword>
<dbReference type="InterPro" id="IPR028098">
    <property type="entry name" value="Glyco_trans_4-like_N"/>
</dbReference>
<gene>
    <name evidence="3" type="ORF">IPV69_04590</name>
</gene>
<organism evidence="3 4">
    <name type="scientific">Humisphaera borealis</name>
    <dbReference type="NCBI Taxonomy" id="2807512"/>
    <lineage>
        <taxon>Bacteria</taxon>
        <taxon>Pseudomonadati</taxon>
        <taxon>Planctomycetota</taxon>
        <taxon>Phycisphaerae</taxon>
        <taxon>Tepidisphaerales</taxon>
        <taxon>Tepidisphaeraceae</taxon>
        <taxon>Humisphaera</taxon>
    </lineage>
</organism>
<dbReference type="EMBL" id="CP063458">
    <property type="protein sequence ID" value="QOV90645.1"/>
    <property type="molecule type" value="Genomic_DNA"/>
</dbReference>
<accession>A0A7M2WYU5</accession>
<dbReference type="KEGG" id="hbs:IPV69_04590"/>
<proteinExistence type="predicted"/>
<reference evidence="3 4" key="1">
    <citation type="submission" date="2020-10" db="EMBL/GenBank/DDBJ databases">
        <title>Wide distribution of Phycisphaera-like planctomycetes from WD2101 soil group in peatlands and genome analysis of the first cultivated representative.</title>
        <authorList>
            <person name="Dedysh S.N."/>
            <person name="Beletsky A.V."/>
            <person name="Ivanova A."/>
            <person name="Kulichevskaya I.S."/>
            <person name="Suzina N.E."/>
            <person name="Philippov D.A."/>
            <person name="Rakitin A.L."/>
            <person name="Mardanov A.V."/>
            <person name="Ravin N.V."/>
        </authorList>
    </citation>
    <scope>NUCLEOTIDE SEQUENCE [LARGE SCALE GENOMIC DNA]</scope>
    <source>
        <strain evidence="3 4">M1803</strain>
    </source>
</reference>
<dbReference type="AlphaFoldDB" id="A0A7M2WYU5"/>
<protein>
    <submittedName>
        <fullName evidence="3">Glycosyltransferase</fullName>
    </submittedName>
</protein>
<evidence type="ECO:0000259" key="2">
    <source>
        <dbReference type="Pfam" id="PF13439"/>
    </source>
</evidence>
<dbReference type="InterPro" id="IPR001296">
    <property type="entry name" value="Glyco_trans_1"/>
</dbReference>
<dbReference type="Gene3D" id="3.40.50.2000">
    <property type="entry name" value="Glycogen Phosphorylase B"/>
    <property type="match status" value="2"/>
</dbReference>
<feature type="domain" description="Glycosyltransferase subfamily 4-like N-terminal" evidence="2">
    <location>
        <begin position="45"/>
        <end position="165"/>
    </location>
</feature>
<dbReference type="GO" id="GO:0016757">
    <property type="term" value="F:glycosyltransferase activity"/>
    <property type="evidence" value="ECO:0007669"/>
    <property type="project" value="InterPro"/>
</dbReference>
<feature type="domain" description="Glycosyl transferase family 1" evidence="1">
    <location>
        <begin position="177"/>
        <end position="348"/>
    </location>
</feature>
<evidence type="ECO:0000313" key="3">
    <source>
        <dbReference type="EMBL" id="QOV90645.1"/>
    </source>
</evidence>